<name>A0ACB9QGM0_9MYRT</name>
<evidence type="ECO:0000313" key="2">
    <source>
        <dbReference type="Proteomes" id="UP001057402"/>
    </source>
</evidence>
<comment type="caution">
    <text evidence="1">The sequence shown here is derived from an EMBL/GenBank/DDBJ whole genome shotgun (WGS) entry which is preliminary data.</text>
</comment>
<reference evidence="2" key="1">
    <citation type="journal article" date="2023" name="Front. Plant Sci.">
        <title>Chromosomal-level genome assembly of Melastoma candidum provides insights into trichome evolution.</title>
        <authorList>
            <person name="Zhong Y."/>
            <person name="Wu W."/>
            <person name="Sun C."/>
            <person name="Zou P."/>
            <person name="Liu Y."/>
            <person name="Dai S."/>
            <person name="Zhou R."/>
        </authorList>
    </citation>
    <scope>NUCLEOTIDE SEQUENCE [LARGE SCALE GENOMIC DNA]</scope>
</reference>
<gene>
    <name evidence="1" type="ORF">MLD38_021663</name>
</gene>
<sequence>MDKVSVFPEVTSIVNNVISSVGNTSLGEVEHTLHGKPFIMETLRGLVFQISASSFFQTNTHQAEVLYRLIQECANLRGDGSEIVLDLVKHVYGYEVVAQATADARVNVKLNGIHNATFIQGDLNKVDENSGNNF</sequence>
<protein>
    <submittedName>
        <fullName evidence="1">Uncharacterized protein</fullName>
    </submittedName>
</protein>
<organism evidence="1 2">
    <name type="scientific">Melastoma candidum</name>
    <dbReference type="NCBI Taxonomy" id="119954"/>
    <lineage>
        <taxon>Eukaryota</taxon>
        <taxon>Viridiplantae</taxon>
        <taxon>Streptophyta</taxon>
        <taxon>Embryophyta</taxon>
        <taxon>Tracheophyta</taxon>
        <taxon>Spermatophyta</taxon>
        <taxon>Magnoliopsida</taxon>
        <taxon>eudicotyledons</taxon>
        <taxon>Gunneridae</taxon>
        <taxon>Pentapetalae</taxon>
        <taxon>rosids</taxon>
        <taxon>malvids</taxon>
        <taxon>Myrtales</taxon>
        <taxon>Melastomataceae</taxon>
        <taxon>Melastomatoideae</taxon>
        <taxon>Melastomateae</taxon>
        <taxon>Melastoma</taxon>
    </lineage>
</organism>
<dbReference type="Proteomes" id="UP001057402">
    <property type="component" value="Chromosome 6"/>
</dbReference>
<proteinExistence type="predicted"/>
<evidence type="ECO:0000313" key="1">
    <source>
        <dbReference type="EMBL" id="KAI4365699.1"/>
    </source>
</evidence>
<dbReference type="EMBL" id="CM042885">
    <property type="protein sequence ID" value="KAI4365699.1"/>
    <property type="molecule type" value="Genomic_DNA"/>
</dbReference>
<keyword evidence="2" id="KW-1185">Reference proteome</keyword>
<accession>A0ACB9QGM0</accession>